<feature type="domain" description="Spore germination GerAC-like C-terminal" evidence="9">
    <location>
        <begin position="222"/>
        <end position="382"/>
    </location>
</feature>
<dbReference type="InterPro" id="IPR057336">
    <property type="entry name" value="GerAC_N"/>
</dbReference>
<evidence type="ECO:0000256" key="7">
    <source>
        <dbReference type="ARBA" id="ARBA00023288"/>
    </source>
</evidence>
<gene>
    <name evidence="11" type="ORF">T23_16610</name>
</gene>
<dbReference type="PANTHER" id="PTHR35789">
    <property type="entry name" value="SPORE GERMINATION PROTEIN B3"/>
    <property type="match status" value="1"/>
</dbReference>
<keyword evidence="6" id="KW-0564">Palmitate</keyword>
<dbReference type="Pfam" id="PF25198">
    <property type="entry name" value="Spore_GerAC_N"/>
    <property type="match status" value="1"/>
</dbReference>
<dbReference type="InterPro" id="IPR046953">
    <property type="entry name" value="Spore_GerAC-like_C"/>
</dbReference>
<evidence type="ECO:0000259" key="10">
    <source>
        <dbReference type="Pfam" id="PF25198"/>
    </source>
</evidence>
<feature type="domain" description="Spore germination protein N-terminal" evidence="10">
    <location>
        <begin position="22"/>
        <end position="193"/>
    </location>
</feature>
<dbReference type="Pfam" id="PF05504">
    <property type="entry name" value="Spore_GerAC"/>
    <property type="match status" value="1"/>
</dbReference>
<feature type="chain" id="PRO_5046805045" evidence="8">
    <location>
        <begin position="23"/>
        <end position="389"/>
    </location>
</feature>
<name>A0ABN6ZCP7_9FIRM</name>
<evidence type="ECO:0000256" key="1">
    <source>
        <dbReference type="ARBA" id="ARBA00004635"/>
    </source>
</evidence>
<dbReference type="Gene3D" id="3.30.300.210">
    <property type="entry name" value="Nutrient germinant receptor protein C, domain 3"/>
    <property type="match status" value="1"/>
</dbReference>
<dbReference type="RefSeq" id="WP_338617416.1">
    <property type="nucleotide sequence ID" value="NZ_AP028127.1"/>
</dbReference>
<sequence length="389" mass="42891">MRRLMYVMVMLMAISLSGCGHKVEMSQIGIVAGLGIDQTENGYLMTAQVVNPSSIAGNQHDTLSVFSISGEGETLFDAYRSLNSLTAKVLYLPHLSVIVVNEDIAQSGIDPVVDFVLRNVMIRPNITLVVANHTTAREVLNVLTPSEQIPINQLNSLSNLCLTCTGREVNYNLYQVSGMVNDPSSNIVLNSVSIDSKEKSEEGDIQNVLQMEAPSQLKIDSLAAFQGDQLVGYLTSKEAQYYNLLVGTSKRYVVTTVLDDEYKLSYEVRESKVEIKPDLEKNKVMVDCSVKGVLMENGYPIDLMNPVNVSDLEAALGNQLKQDIQSFIDKTQNELASDIIGVGGKVHQKNPKKWAEVSGYWEDIYPELEFDVKVKLEITSVGDAANLKE</sequence>
<dbReference type="EMBL" id="AP028127">
    <property type="protein sequence ID" value="BEH91559.1"/>
    <property type="molecule type" value="Genomic_DNA"/>
</dbReference>
<reference evidence="11" key="1">
    <citation type="journal article" date="2024" name="Int. J. Syst. Evol. Microbiol.">
        <title>Turicibacter faecis sp. nov., isolated from faeces of heart failure mouse model.</title>
        <authorList>
            <person name="Imamura Y."/>
            <person name="Motooka D."/>
            <person name="Nakajima Y."/>
            <person name="Ito S."/>
            <person name="Kitakaze M."/>
            <person name="Iida T."/>
            <person name="Nakamura S."/>
        </authorList>
    </citation>
    <scope>NUCLEOTIDE SEQUENCE</scope>
    <source>
        <strain evidence="11">TC023</strain>
    </source>
</reference>
<evidence type="ECO:0000256" key="6">
    <source>
        <dbReference type="ARBA" id="ARBA00023139"/>
    </source>
</evidence>
<organism evidence="11 12">
    <name type="scientific">Turicibacter faecis</name>
    <dbReference type="NCBI Taxonomy" id="2963365"/>
    <lineage>
        <taxon>Bacteria</taxon>
        <taxon>Bacillati</taxon>
        <taxon>Bacillota</taxon>
        <taxon>Erysipelotrichia</taxon>
        <taxon>Erysipelotrichales</taxon>
        <taxon>Turicibacteraceae</taxon>
        <taxon>Turicibacter</taxon>
    </lineage>
</organism>
<evidence type="ECO:0000256" key="4">
    <source>
        <dbReference type="ARBA" id="ARBA00022729"/>
    </source>
</evidence>
<keyword evidence="12" id="KW-1185">Reference proteome</keyword>
<dbReference type="NCBIfam" id="TIGR02887">
    <property type="entry name" value="spore_ger_x_C"/>
    <property type="match status" value="1"/>
</dbReference>
<accession>A0ABN6ZCP7</accession>
<keyword evidence="4 8" id="KW-0732">Signal</keyword>
<proteinExistence type="inferred from homology"/>
<keyword evidence="5" id="KW-0472">Membrane</keyword>
<dbReference type="Gene3D" id="6.20.190.10">
    <property type="entry name" value="Nutrient germinant receptor protein C, domain 1"/>
    <property type="match status" value="1"/>
</dbReference>
<dbReference type="PROSITE" id="PS51257">
    <property type="entry name" value="PROKAR_LIPOPROTEIN"/>
    <property type="match status" value="1"/>
</dbReference>
<dbReference type="Proteomes" id="UP001432099">
    <property type="component" value="Chromosome"/>
</dbReference>
<protein>
    <submittedName>
        <fullName evidence="11">Spore germination protein GerC</fullName>
    </submittedName>
</protein>
<evidence type="ECO:0000256" key="3">
    <source>
        <dbReference type="ARBA" id="ARBA00022544"/>
    </source>
</evidence>
<evidence type="ECO:0000313" key="11">
    <source>
        <dbReference type="EMBL" id="BEH91559.1"/>
    </source>
</evidence>
<comment type="subcellular location">
    <subcellularLocation>
        <location evidence="1">Membrane</location>
        <topology evidence="1">Lipid-anchor</topology>
    </subcellularLocation>
</comment>
<feature type="signal peptide" evidence="8">
    <location>
        <begin position="1"/>
        <end position="22"/>
    </location>
</feature>
<evidence type="ECO:0000256" key="5">
    <source>
        <dbReference type="ARBA" id="ARBA00023136"/>
    </source>
</evidence>
<dbReference type="InterPro" id="IPR008844">
    <property type="entry name" value="Spore_GerAC-like"/>
</dbReference>
<keyword evidence="7" id="KW-0449">Lipoprotein</keyword>
<evidence type="ECO:0000259" key="9">
    <source>
        <dbReference type="Pfam" id="PF05504"/>
    </source>
</evidence>
<dbReference type="PANTHER" id="PTHR35789:SF1">
    <property type="entry name" value="SPORE GERMINATION PROTEIN B3"/>
    <property type="match status" value="1"/>
</dbReference>
<dbReference type="InterPro" id="IPR038501">
    <property type="entry name" value="Spore_GerAC_C_sf"/>
</dbReference>
<evidence type="ECO:0000256" key="8">
    <source>
        <dbReference type="SAM" id="SignalP"/>
    </source>
</evidence>
<evidence type="ECO:0000256" key="2">
    <source>
        <dbReference type="ARBA" id="ARBA00007886"/>
    </source>
</evidence>
<comment type="similarity">
    <text evidence="2">Belongs to the GerABKC lipoprotein family.</text>
</comment>
<keyword evidence="3" id="KW-0309">Germination</keyword>
<evidence type="ECO:0000313" key="12">
    <source>
        <dbReference type="Proteomes" id="UP001432099"/>
    </source>
</evidence>